<dbReference type="STRING" id="698738.OLEAN_C14040"/>
<protein>
    <submittedName>
        <fullName evidence="1">NeuA protein/acylneuraminate cytidylyltransferase</fullName>
        <ecNumber evidence="1">2.7.7.43</ecNumber>
    </submittedName>
</protein>
<dbReference type="InterPro" id="IPR029044">
    <property type="entry name" value="Nucleotide-diphossugar_trans"/>
</dbReference>
<dbReference type="PATRIC" id="fig|698738.3.peg.1454"/>
<sequence>MNNICIIPARGGSKRIPGKNIKDFLGKPIIAYSILAAKESGLFSEIMVSTDCDDIANISREYGATVPFMRSDKNSDDFATTADVLREVLLEYMAKGSEFKHACCLYPAAPLVTSEKLIESYEVLNIKKFDSLFPVIEYSSSIYRSFKLDDDRVEMNWPEYADVRTQDLNKSYYDSGQFYWFDTREFILTGDVINNNCGGFPISEIDSQDIDNETDWLLAEMKYNLKVSKKNINEN</sequence>
<proteinExistence type="predicted"/>
<keyword evidence="1" id="KW-0548">Nucleotidyltransferase</keyword>
<dbReference type="PANTHER" id="PTHR21485:SF6">
    <property type="entry name" value="N-ACYLNEURAMINATE CYTIDYLYLTRANSFERASE-RELATED"/>
    <property type="match status" value="1"/>
</dbReference>
<dbReference type="Pfam" id="PF02348">
    <property type="entry name" value="CTP_transf_3"/>
    <property type="match status" value="1"/>
</dbReference>
<dbReference type="SUPFAM" id="SSF53448">
    <property type="entry name" value="Nucleotide-diphospho-sugar transferases"/>
    <property type="match status" value="1"/>
</dbReference>
<evidence type="ECO:0000313" key="2">
    <source>
        <dbReference type="Proteomes" id="UP000032749"/>
    </source>
</evidence>
<accession>R4YLV6</accession>
<dbReference type="PANTHER" id="PTHR21485">
    <property type="entry name" value="HAD SUPERFAMILY MEMBERS CMAS AND KDSC"/>
    <property type="match status" value="1"/>
</dbReference>
<dbReference type="KEGG" id="oai:OLEAN_C14040"/>
<name>R4YLV6_OLEAN</name>
<organism evidence="1 2">
    <name type="scientific">Oleispira antarctica RB-8</name>
    <dbReference type="NCBI Taxonomy" id="698738"/>
    <lineage>
        <taxon>Bacteria</taxon>
        <taxon>Pseudomonadati</taxon>
        <taxon>Pseudomonadota</taxon>
        <taxon>Gammaproteobacteria</taxon>
        <taxon>Oceanospirillales</taxon>
        <taxon>Oceanospirillaceae</taxon>
        <taxon>Oleispira</taxon>
    </lineage>
</organism>
<dbReference type="HOGENOM" id="CLU_042930_1_0_6"/>
<dbReference type="Proteomes" id="UP000032749">
    <property type="component" value="Chromosome"/>
</dbReference>
<gene>
    <name evidence="1" type="primary">neuA</name>
    <name evidence="1" type="ORF">OLEAN_C14040</name>
</gene>
<dbReference type="Gene3D" id="3.90.550.10">
    <property type="entry name" value="Spore Coat Polysaccharide Biosynthesis Protein SpsA, Chain A"/>
    <property type="match status" value="1"/>
</dbReference>
<keyword evidence="1" id="KW-0808">Transferase</keyword>
<dbReference type="OrthoDB" id="9805604at2"/>
<dbReference type="CDD" id="cd02513">
    <property type="entry name" value="CMP-NeuAc_Synthase"/>
    <property type="match status" value="1"/>
</dbReference>
<dbReference type="EC" id="2.7.7.43" evidence="1"/>
<dbReference type="InterPro" id="IPR020039">
    <property type="entry name" value="PseF"/>
</dbReference>
<dbReference type="InterPro" id="IPR003329">
    <property type="entry name" value="Cytidylyl_trans"/>
</dbReference>
<dbReference type="InterPro" id="IPR050793">
    <property type="entry name" value="CMP-NeuNAc_synthase"/>
</dbReference>
<evidence type="ECO:0000313" key="1">
    <source>
        <dbReference type="EMBL" id="CCK75580.1"/>
    </source>
</evidence>
<keyword evidence="2" id="KW-1185">Reference proteome</keyword>
<dbReference type="NCBIfam" id="TIGR03584">
    <property type="entry name" value="PseF"/>
    <property type="match status" value="1"/>
</dbReference>
<dbReference type="GO" id="GO:0008781">
    <property type="term" value="F:N-acylneuraminate cytidylyltransferase activity"/>
    <property type="evidence" value="ECO:0007669"/>
    <property type="project" value="UniProtKB-EC"/>
</dbReference>
<dbReference type="EMBL" id="FO203512">
    <property type="protein sequence ID" value="CCK75580.1"/>
    <property type="molecule type" value="Genomic_DNA"/>
</dbReference>
<reference evidence="1 2" key="1">
    <citation type="journal article" date="2013" name="Nat. Commun.">
        <title>Genome sequence and functional genomic analysis of the oil-degrading bacterium Oleispira antarctica.</title>
        <authorList>
            <person name="Kube M."/>
            <person name="Chernikova T.N."/>
            <person name="Al-Ramahi Y."/>
            <person name="Beloqui A."/>
            <person name="Lopez-Cortez N."/>
            <person name="Guazzaroni M.E."/>
            <person name="Heipieper H.J."/>
            <person name="Klages S."/>
            <person name="Kotsyurbenko O.R."/>
            <person name="Langer I."/>
            <person name="Nechitaylo T.Y."/>
            <person name="Lunsdorf H."/>
            <person name="Fernandez M."/>
            <person name="Juarez S."/>
            <person name="Ciordia S."/>
            <person name="Singer A."/>
            <person name="Kagan O."/>
            <person name="Egorova O."/>
            <person name="Petit P.A."/>
            <person name="Stogios P."/>
            <person name="Kim Y."/>
            <person name="Tchigvintsev A."/>
            <person name="Flick R."/>
            <person name="Denaro R."/>
            <person name="Genovese M."/>
            <person name="Albar J.P."/>
            <person name="Reva O.N."/>
            <person name="Martinez-Gomariz M."/>
            <person name="Tran H."/>
            <person name="Ferrer M."/>
            <person name="Savchenko A."/>
            <person name="Yakunin A.F."/>
            <person name="Yakimov M.M."/>
            <person name="Golyshina O.V."/>
            <person name="Reinhardt R."/>
            <person name="Golyshin P.N."/>
        </authorList>
    </citation>
    <scope>NUCLEOTIDE SEQUENCE [LARGE SCALE GENOMIC DNA]</scope>
</reference>
<dbReference type="AlphaFoldDB" id="R4YLV6"/>